<evidence type="ECO:0000256" key="1">
    <source>
        <dbReference type="SAM" id="MobiDB-lite"/>
    </source>
</evidence>
<feature type="chain" id="PRO_5031289502" description="DUF5666 domain-containing protein" evidence="2">
    <location>
        <begin position="28"/>
        <end position="255"/>
    </location>
</feature>
<evidence type="ECO:0000313" key="4">
    <source>
        <dbReference type="Proteomes" id="UP000584867"/>
    </source>
</evidence>
<accession>A0A7W7ZPU6</accession>
<evidence type="ECO:0000313" key="3">
    <source>
        <dbReference type="EMBL" id="MBB5063951.1"/>
    </source>
</evidence>
<evidence type="ECO:0008006" key="5">
    <source>
        <dbReference type="Google" id="ProtNLM"/>
    </source>
</evidence>
<feature type="signal peptide" evidence="2">
    <location>
        <begin position="1"/>
        <end position="27"/>
    </location>
</feature>
<comment type="caution">
    <text evidence="3">The sequence shown here is derived from an EMBL/GenBank/DDBJ whole genome shotgun (WGS) entry which is preliminary data.</text>
</comment>
<reference evidence="3 4" key="1">
    <citation type="submission" date="2020-08" db="EMBL/GenBank/DDBJ databases">
        <title>Genomic Encyclopedia of Type Strains, Phase IV (KMG-V): Genome sequencing to study the core and pangenomes of soil and plant-associated prokaryotes.</title>
        <authorList>
            <person name="Whitman W."/>
        </authorList>
    </citation>
    <scope>NUCLEOTIDE SEQUENCE [LARGE SCALE GENOMIC DNA]</scope>
    <source>
        <strain evidence="3 4">X5P3</strain>
    </source>
</reference>
<keyword evidence="2" id="KW-0732">Signal</keyword>
<evidence type="ECO:0000256" key="2">
    <source>
        <dbReference type="SAM" id="SignalP"/>
    </source>
</evidence>
<feature type="region of interest" description="Disordered" evidence="1">
    <location>
        <begin position="228"/>
        <end position="255"/>
    </location>
</feature>
<organism evidence="3 4">
    <name type="scientific">Granulicella mallensis</name>
    <dbReference type="NCBI Taxonomy" id="940614"/>
    <lineage>
        <taxon>Bacteria</taxon>
        <taxon>Pseudomonadati</taxon>
        <taxon>Acidobacteriota</taxon>
        <taxon>Terriglobia</taxon>
        <taxon>Terriglobales</taxon>
        <taxon>Acidobacteriaceae</taxon>
        <taxon>Granulicella</taxon>
    </lineage>
</organism>
<dbReference type="RefSeq" id="WP_184255493.1">
    <property type="nucleotide sequence ID" value="NZ_JACHIO010000008.1"/>
</dbReference>
<dbReference type="Proteomes" id="UP000584867">
    <property type="component" value="Unassembled WGS sequence"/>
</dbReference>
<dbReference type="EMBL" id="JACHIO010000008">
    <property type="protein sequence ID" value="MBB5063951.1"/>
    <property type="molecule type" value="Genomic_DNA"/>
</dbReference>
<sequence>MRQGLAGAAVLTILASAMLFPAFSARAQEPAEQGSQRGQFAGMQRVSGEITAVSGTNVTVKTTEGETVQITTTPNTRVMKGRGVTVKITDLKAGDGVLAMGNLDAPNKTLHAAMVMATDAAQLKAMKENLGKTYILGKVTAIDADNAKMTVQRLDGVSQTIGFNETTSFKRGRIGRGMGMGDAGAGNAAAPTPAATGESITLADIKVGDTVSGTGSVKSGVFVPAQLTVAAPGQGRRREGQPQSAPAETPGPGTK</sequence>
<gene>
    <name evidence="3" type="ORF">HDF15_002299</name>
</gene>
<protein>
    <recommendedName>
        <fullName evidence="5">DUF5666 domain-containing protein</fullName>
    </recommendedName>
</protein>
<name>A0A7W7ZPU6_9BACT</name>
<dbReference type="AlphaFoldDB" id="A0A7W7ZPU6"/>
<proteinExistence type="predicted"/>